<evidence type="ECO:0000259" key="1">
    <source>
        <dbReference type="Pfam" id="PF12762"/>
    </source>
</evidence>
<dbReference type="EMBL" id="MZGJ01000018">
    <property type="protein sequence ID" value="OQX50793.1"/>
    <property type="molecule type" value="Genomic_DNA"/>
</dbReference>
<sequence length="105" mass="12234">MKKRQLRKEEKRYEESKRGFGTIKRPVFGILCCDGRIFVELVNETEAKNLLSVITRKVKSGTKVCPDTWRVCTGLTIRSYVHRTVKHRKKENTKGRNHINGLEGF</sequence>
<dbReference type="Pfam" id="PF12762">
    <property type="entry name" value="DDE_Tnp_IS1595"/>
    <property type="match status" value="1"/>
</dbReference>
<proteinExistence type="predicted"/>
<dbReference type="AlphaFoldDB" id="A0A1W9NZ15"/>
<comment type="caution">
    <text evidence="2">The sequence shown here is derived from an EMBL/GenBank/DDBJ whole genome shotgun (WGS) entry which is preliminary data.</text>
</comment>
<dbReference type="InterPro" id="IPR024445">
    <property type="entry name" value="Tnp_ISXO2-like"/>
</dbReference>
<gene>
    <name evidence="2" type="ORF">B5M47_02995</name>
</gene>
<name>A0A1W9NZ15_UNCC3</name>
<dbReference type="Proteomes" id="UP000192520">
    <property type="component" value="Unassembled WGS sequence"/>
</dbReference>
<accession>A0A1W9NZ15</accession>
<evidence type="ECO:0000313" key="3">
    <source>
        <dbReference type="Proteomes" id="UP000192520"/>
    </source>
</evidence>
<organism evidence="2 3">
    <name type="scientific">candidate division CPR3 bacterium 4484_211</name>
    <dbReference type="NCBI Taxonomy" id="1968527"/>
    <lineage>
        <taxon>Bacteria</taxon>
        <taxon>Bacteria division CPR3</taxon>
    </lineage>
</organism>
<reference evidence="3" key="1">
    <citation type="submission" date="2017-03" db="EMBL/GenBank/DDBJ databases">
        <title>Novel pathways for hydrocarbon cycling and metabolic interdependencies in hydrothermal sediment communities.</title>
        <authorList>
            <person name="Dombrowski N."/>
            <person name="Seitz K."/>
            <person name="Teske A."/>
            <person name="Baker B."/>
        </authorList>
    </citation>
    <scope>NUCLEOTIDE SEQUENCE [LARGE SCALE GENOMIC DNA]</scope>
</reference>
<feature type="domain" description="ISXO2-like transposase" evidence="1">
    <location>
        <begin position="7"/>
        <end position="105"/>
    </location>
</feature>
<protein>
    <recommendedName>
        <fullName evidence="1">ISXO2-like transposase domain-containing protein</fullName>
    </recommendedName>
</protein>
<evidence type="ECO:0000313" key="2">
    <source>
        <dbReference type="EMBL" id="OQX50793.1"/>
    </source>
</evidence>